<evidence type="ECO:0000256" key="1">
    <source>
        <dbReference type="SAM" id="MobiDB-lite"/>
    </source>
</evidence>
<accession>A0A182MQH1</accession>
<keyword evidence="3" id="KW-1185">Reference proteome</keyword>
<feature type="region of interest" description="Disordered" evidence="1">
    <location>
        <begin position="1"/>
        <end position="22"/>
    </location>
</feature>
<dbReference type="AlphaFoldDB" id="A0A182MQH1"/>
<organism evidence="2 3">
    <name type="scientific">Anopheles culicifacies</name>
    <dbReference type="NCBI Taxonomy" id="139723"/>
    <lineage>
        <taxon>Eukaryota</taxon>
        <taxon>Metazoa</taxon>
        <taxon>Ecdysozoa</taxon>
        <taxon>Arthropoda</taxon>
        <taxon>Hexapoda</taxon>
        <taxon>Insecta</taxon>
        <taxon>Pterygota</taxon>
        <taxon>Neoptera</taxon>
        <taxon>Endopterygota</taxon>
        <taxon>Diptera</taxon>
        <taxon>Nematocera</taxon>
        <taxon>Culicoidea</taxon>
        <taxon>Culicidae</taxon>
        <taxon>Anophelinae</taxon>
        <taxon>Anopheles</taxon>
        <taxon>culicifacies species complex</taxon>
    </lineage>
</organism>
<reference evidence="2" key="2">
    <citation type="submission" date="2020-05" db="UniProtKB">
        <authorList>
            <consortium name="EnsemblMetazoa"/>
        </authorList>
    </citation>
    <scope>IDENTIFICATION</scope>
    <source>
        <strain evidence="2">A-37</strain>
    </source>
</reference>
<evidence type="ECO:0000313" key="2">
    <source>
        <dbReference type="EnsemblMetazoa" id="ACUA023830-PA"/>
    </source>
</evidence>
<dbReference type="Proteomes" id="UP000075883">
    <property type="component" value="Unassembled WGS sequence"/>
</dbReference>
<dbReference type="EnsemblMetazoa" id="ACUA023830-RA">
    <property type="protein sequence ID" value="ACUA023830-PA"/>
    <property type="gene ID" value="ACUA023830"/>
</dbReference>
<reference evidence="3" key="1">
    <citation type="submission" date="2013-09" db="EMBL/GenBank/DDBJ databases">
        <title>The Genome Sequence of Anopheles culicifacies species A.</title>
        <authorList>
            <consortium name="The Broad Institute Genomics Platform"/>
            <person name="Neafsey D.E."/>
            <person name="Besansky N."/>
            <person name="Howell P."/>
            <person name="Walton C."/>
            <person name="Young S.K."/>
            <person name="Zeng Q."/>
            <person name="Gargeya S."/>
            <person name="Fitzgerald M."/>
            <person name="Haas B."/>
            <person name="Abouelleil A."/>
            <person name="Allen A.W."/>
            <person name="Alvarado L."/>
            <person name="Arachchi H.M."/>
            <person name="Berlin A.M."/>
            <person name="Chapman S.B."/>
            <person name="Gainer-Dewar J."/>
            <person name="Goldberg J."/>
            <person name="Griggs A."/>
            <person name="Gujja S."/>
            <person name="Hansen M."/>
            <person name="Howarth C."/>
            <person name="Imamovic A."/>
            <person name="Ireland A."/>
            <person name="Larimer J."/>
            <person name="McCowan C."/>
            <person name="Murphy C."/>
            <person name="Pearson M."/>
            <person name="Poon T.W."/>
            <person name="Priest M."/>
            <person name="Roberts A."/>
            <person name="Saif S."/>
            <person name="Shea T."/>
            <person name="Sisk P."/>
            <person name="Sykes S."/>
            <person name="Wortman J."/>
            <person name="Nusbaum C."/>
            <person name="Birren B."/>
        </authorList>
    </citation>
    <scope>NUCLEOTIDE SEQUENCE [LARGE SCALE GENOMIC DNA]</scope>
    <source>
        <strain evidence="3">A-37</strain>
    </source>
</reference>
<name>A0A182MQH1_9DIPT</name>
<sequence length="246" mass="25410">MDNGQCSSTEVGDSSSVPVMSCPSTTGHGSSTVLALYKIDDAGVRDVKVKVKAIKAVLGRAPVVSECTRRCRPPGTASPWARILASRSSLKMSPVLCRLAGICSGRNASNTGRLDVRTLAVSSSSSCTTSLSLVQDRSVSFGRGGAVTTAVAGTTNTIVDDSAPELPPVSASSGVAAERSITISSVSPPCRSSSESISMSPLTPADGFDFEPLPMRKRRAKWYDGSLDIETIAAAAGIGMFQFADS</sequence>
<protein>
    <submittedName>
        <fullName evidence="2">Uncharacterized protein</fullName>
    </submittedName>
</protein>
<proteinExistence type="predicted"/>
<evidence type="ECO:0000313" key="3">
    <source>
        <dbReference type="Proteomes" id="UP000075883"/>
    </source>
</evidence>
<dbReference type="EMBL" id="AXCM01000346">
    <property type="status" value="NOT_ANNOTATED_CDS"/>
    <property type="molecule type" value="Genomic_DNA"/>
</dbReference>
<dbReference type="VEuPathDB" id="VectorBase:ACUA023830"/>